<dbReference type="EMBL" id="DWYY01000180">
    <property type="protein sequence ID" value="HJA94541.1"/>
    <property type="molecule type" value="Genomic_DNA"/>
</dbReference>
<feature type="transmembrane region" description="Helical" evidence="10">
    <location>
        <begin position="485"/>
        <end position="504"/>
    </location>
</feature>
<evidence type="ECO:0000256" key="6">
    <source>
        <dbReference type="ARBA" id="ARBA00022989"/>
    </source>
</evidence>
<comment type="similarity">
    <text evidence="2 9">Belongs to the membrane-bound acyltransferase family.</text>
</comment>
<sequence length="506" mass="58092">MLFNSYIFIFLFLPLCLGGFYFFAHRGQSVPARLWLTGFSLWFYGYFNPSYLLIMACSILFNFAVYRGMAYAEEKSPAWRRTVMILGVAGNLAVLFYFKYYDFFVENVNAVFGTSFALKGILLPLGISFFTFQQIGFVVDAYRGEVKKCSFLDYMLFVSFFPQLIAGPIVSQAEMLPQFAQIGKKKADMEKISAGIYLFTLGLVKKVLVADTFGMAVDWGYSNIPALSSVDSLLLIPFYSIQLYFDFSGYCDMARGLAWMFGMEIPVNFNSPYKSVNIIEFWRRWHITLSRFFRQYVYIPLGGNRRGRPRMYTNLILIFLLSGIWHGAGWTFVTWGAAQGVLYIITRAWQLYRKDHPKQVPPGTREDQGWLHRLSMAAGTLFTFCYYSAACVFFRSENMTQAFSVFCRLFTGGVALPSASLVEGFNLDEFWYILKLLHLDRLPYSEFYLPAAITIGTLLVVFFAPNADECAERFRPRPRNALLTAFLFLWCVLSLAGVSSFLYFNF</sequence>
<feature type="transmembrane region" description="Helical" evidence="10">
    <location>
        <begin position="82"/>
        <end position="101"/>
    </location>
</feature>
<feature type="transmembrane region" description="Helical" evidence="10">
    <location>
        <begin position="315"/>
        <end position="345"/>
    </location>
</feature>
<name>A0A9D2I874_9FIRM</name>
<organism evidence="11 12">
    <name type="scientific">Candidatus Eisenbergiella merdipullorum</name>
    <dbReference type="NCBI Taxonomy" id="2838553"/>
    <lineage>
        <taxon>Bacteria</taxon>
        <taxon>Bacillati</taxon>
        <taxon>Bacillota</taxon>
        <taxon>Clostridia</taxon>
        <taxon>Lachnospirales</taxon>
        <taxon>Lachnospiraceae</taxon>
        <taxon>Eisenbergiella</taxon>
    </lineage>
</organism>
<dbReference type="PANTHER" id="PTHR13285:SF23">
    <property type="entry name" value="TEICHOIC ACID D-ALANYLTRANSFERASE"/>
    <property type="match status" value="1"/>
</dbReference>
<keyword evidence="7 9" id="KW-0472">Membrane</keyword>
<evidence type="ECO:0000313" key="12">
    <source>
        <dbReference type="Proteomes" id="UP000886858"/>
    </source>
</evidence>
<comment type="subcellular location">
    <subcellularLocation>
        <location evidence="1">Cell membrane</location>
        <topology evidence="1">Multi-pass membrane protein</topology>
    </subcellularLocation>
</comment>
<dbReference type="InterPro" id="IPR028362">
    <property type="entry name" value="AlgI"/>
</dbReference>
<protein>
    <submittedName>
        <fullName evidence="11">MBOAT family protein</fullName>
    </submittedName>
</protein>
<keyword evidence="4 9" id="KW-0808">Transferase</keyword>
<proteinExistence type="inferred from homology"/>
<keyword evidence="6 10" id="KW-1133">Transmembrane helix</keyword>
<evidence type="ECO:0000313" key="11">
    <source>
        <dbReference type="EMBL" id="HJA94541.1"/>
    </source>
</evidence>
<evidence type="ECO:0000256" key="3">
    <source>
        <dbReference type="ARBA" id="ARBA00022475"/>
    </source>
</evidence>
<dbReference type="GO" id="GO:0005886">
    <property type="term" value="C:plasma membrane"/>
    <property type="evidence" value="ECO:0007669"/>
    <property type="project" value="UniProtKB-SubCell"/>
</dbReference>
<dbReference type="Pfam" id="PF03062">
    <property type="entry name" value="MBOAT"/>
    <property type="match status" value="1"/>
</dbReference>
<accession>A0A9D2I874</accession>
<dbReference type="GO" id="GO:0042121">
    <property type="term" value="P:alginic acid biosynthetic process"/>
    <property type="evidence" value="ECO:0007669"/>
    <property type="project" value="InterPro"/>
</dbReference>
<dbReference type="AlphaFoldDB" id="A0A9D2I874"/>
<feature type="transmembrane region" description="Helical" evidence="10">
    <location>
        <begin position="406"/>
        <end position="427"/>
    </location>
</feature>
<dbReference type="InterPro" id="IPR051085">
    <property type="entry name" value="MB_O-acyltransferase"/>
</dbReference>
<dbReference type="GO" id="GO:0016746">
    <property type="term" value="F:acyltransferase activity"/>
    <property type="evidence" value="ECO:0007669"/>
    <property type="project" value="UniProtKB-KW"/>
</dbReference>
<feature type="transmembrane region" description="Helical" evidence="10">
    <location>
        <begin position="121"/>
        <end position="139"/>
    </location>
</feature>
<keyword evidence="8 9" id="KW-0012">Acyltransferase</keyword>
<evidence type="ECO:0000256" key="5">
    <source>
        <dbReference type="ARBA" id="ARBA00022692"/>
    </source>
</evidence>
<dbReference type="Proteomes" id="UP000886858">
    <property type="component" value="Unassembled WGS sequence"/>
</dbReference>
<reference evidence="11" key="2">
    <citation type="submission" date="2021-04" db="EMBL/GenBank/DDBJ databases">
        <authorList>
            <person name="Gilroy R."/>
        </authorList>
    </citation>
    <scope>NUCLEOTIDE SEQUENCE</scope>
    <source>
        <strain evidence="11">CHK179-7159</strain>
    </source>
</reference>
<keyword evidence="5 10" id="KW-0812">Transmembrane</keyword>
<evidence type="ECO:0000256" key="4">
    <source>
        <dbReference type="ARBA" id="ARBA00022679"/>
    </source>
</evidence>
<evidence type="ECO:0000256" key="7">
    <source>
        <dbReference type="ARBA" id="ARBA00023136"/>
    </source>
</evidence>
<evidence type="ECO:0000256" key="1">
    <source>
        <dbReference type="ARBA" id="ARBA00004651"/>
    </source>
</evidence>
<evidence type="ECO:0000256" key="8">
    <source>
        <dbReference type="ARBA" id="ARBA00023315"/>
    </source>
</evidence>
<comment type="caution">
    <text evidence="11">The sequence shown here is derived from an EMBL/GenBank/DDBJ whole genome shotgun (WGS) entry which is preliminary data.</text>
</comment>
<feature type="transmembrane region" description="Helical" evidence="10">
    <location>
        <begin position="53"/>
        <end position="70"/>
    </location>
</feature>
<dbReference type="PANTHER" id="PTHR13285">
    <property type="entry name" value="ACYLTRANSFERASE"/>
    <property type="match status" value="1"/>
</dbReference>
<feature type="transmembrane region" description="Helical" evidence="10">
    <location>
        <begin position="6"/>
        <end position="23"/>
    </location>
</feature>
<reference evidence="11" key="1">
    <citation type="journal article" date="2021" name="PeerJ">
        <title>Extensive microbial diversity within the chicken gut microbiome revealed by metagenomics and culture.</title>
        <authorList>
            <person name="Gilroy R."/>
            <person name="Ravi A."/>
            <person name="Getino M."/>
            <person name="Pursley I."/>
            <person name="Horton D.L."/>
            <person name="Alikhan N.F."/>
            <person name="Baker D."/>
            <person name="Gharbi K."/>
            <person name="Hall N."/>
            <person name="Watson M."/>
            <person name="Adriaenssens E.M."/>
            <person name="Foster-Nyarko E."/>
            <person name="Jarju S."/>
            <person name="Secka A."/>
            <person name="Antonio M."/>
            <person name="Oren A."/>
            <person name="Chaudhuri R.R."/>
            <person name="La Ragione R."/>
            <person name="Hildebrand F."/>
            <person name="Pallen M.J."/>
        </authorList>
    </citation>
    <scope>NUCLEOTIDE SEQUENCE</scope>
    <source>
        <strain evidence="11">CHK179-7159</strain>
    </source>
</reference>
<keyword evidence="3 9" id="KW-1003">Cell membrane</keyword>
<gene>
    <name evidence="11" type="ORF">H9717_15750</name>
</gene>
<evidence type="ECO:0000256" key="9">
    <source>
        <dbReference type="PIRNR" id="PIRNR016636"/>
    </source>
</evidence>
<feature type="transmembrane region" description="Helical" evidence="10">
    <location>
        <begin position="374"/>
        <end position="394"/>
    </location>
</feature>
<dbReference type="InterPro" id="IPR024194">
    <property type="entry name" value="Ac/AlaTfrase_AlgI/DltB"/>
</dbReference>
<dbReference type="PIRSF" id="PIRSF500217">
    <property type="entry name" value="AlgI"/>
    <property type="match status" value="1"/>
</dbReference>
<dbReference type="InterPro" id="IPR004299">
    <property type="entry name" value="MBOAT_fam"/>
</dbReference>
<dbReference type="PIRSF" id="PIRSF016636">
    <property type="entry name" value="AlgI_DltB"/>
    <property type="match status" value="1"/>
</dbReference>
<feature type="transmembrane region" description="Helical" evidence="10">
    <location>
        <begin position="224"/>
        <end position="245"/>
    </location>
</feature>
<evidence type="ECO:0000256" key="2">
    <source>
        <dbReference type="ARBA" id="ARBA00010323"/>
    </source>
</evidence>
<feature type="transmembrane region" description="Helical" evidence="10">
    <location>
        <begin position="447"/>
        <end position="464"/>
    </location>
</feature>
<evidence type="ECO:0000256" key="10">
    <source>
        <dbReference type="SAM" id="Phobius"/>
    </source>
</evidence>